<reference evidence="1" key="1">
    <citation type="submission" date="2019-03" db="EMBL/GenBank/DDBJ databases">
        <authorList>
            <person name="Hao L."/>
        </authorList>
    </citation>
    <scope>NUCLEOTIDE SEQUENCE</scope>
</reference>
<dbReference type="EMBL" id="CAADRM010000086">
    <property type="protein sequence ID" value="VFU14041.1"/>
    <property type="molecule type" value="Genomic_DNA"/>
</dbReference>
<evidence type="ECO:0008006" key="2">
    <source>
        <dbReference type="Google" id="ProtNLM"/>
    </source>
</evidence>
<proteinExistence type="predicted"/>
<evidence type="ECO:0000313" key="1">
    <source>
        <dbReference type="EMBL" id="VFU14041.1"/>
    </source>
</evidence>
<name>A0A485LZ70_9ZZZZ</name>
<organism evidence="1">
    <name type="scientific">anaerobic digester metagenome</name>
    <dbReference type="NCBI Taxonomy" id="1263854"/>
    <lineage>
        <taxon>unclassified sequences</taxon>
        <taxon>metagenomes</taxon>
        <taxon>ecological metagenomes</taxon>
    </lineage>
</organism>
<accession>A0A485LZ70</accession>
<gene>
    <name evidence="1" type="ORF">SCFA_240014</name>
</gene>
<dbReference type="AlphaFoldDB" id="A0A485LZ70"/>
<sequence>MPSAIEQIRKTVNREEFDYQVLTSSLKGYSYPRDKITNLLREGQIIRVKKGLYIFGPDYRRRPYSREILANLIYGPSYISLEYALAYHGLIPERVEALTSVTTGRTRTFTTPVGVFTYHMIPLPAFQVGMTRVELDDGGAFLIATPEKALLDKIFVDRTSEIRTLKGLEAYLFEDLRIDQDLFSKLDKSAIFDYVNHYSSAKLQLLSGLLRKHQRQESEEGHA</sequence>
<protein>
    <recommendedName>
        <fullName evidence="2">Transcriptional regulator, AbiEi antitoxin, Type IV TA system</fullName>
    </recommendedName>
</protein>